<gene>
    <name evidence="1" type="ORF">BpHYR1_040023</name>
</gene>
<dbReference type="SUPFAM" id="SSF57903">
    <property type="entry name" value="FYVE/PHD zinc finger"/>
    <property type="match status" value="1"/>
</dbReference>
<comment type="caution">
    <text evidence="1">The sequence shown here is derived from an EMBL/GenBank/DDBJ whole genome shotgun (WGS) entry which is preliminary data.</text>
</comment>
<sequence>MSITFGNDIFLKNFELENLKEFSEKNVWIEVQTKARKLKKSTCPICKNHCLEKCIECDSCQYWYHFKCAKVSRYHLSGICFC</sequence>
<reference evidence="1 2" key="1">
    <citation type="journal article" date="2018" name="Sci. Rep.">
        <title>Genomic signatures of local adaptation to the degree of environmental predictability in rotifers.</title>
        <authorList>
            <person name="Franch-Gras L."/>
            <person name="Hahn C."/>
            <person name="Garcia-Roger E.M."/>
            <person name="Carmona M.J."/>
            <person name="Serra M."/>
            <person name="Gomez A."/>
        </authorList>
    </citation>
    <scope>NUCLEOTIDE SEQUENCE [LARGE SCALE GENOMIC DNA]</scope>
    <source>
        <strain evidence="1">HYR1</strain>
    </source>
</reference>
<evidence type="ECO:0000313" key="2">
    <source>
        <dbReference type="Proteomes" id="UP000276133"/>
    </source>
</evidence>
<accession>A0A3M7T1L5</accession>
<evidence type="ECO:0000313" key="1">
    <source>
        <dbReference type="EMBL" id="RNA41829.1"/>
    </source>
</evidence>
<dbReference type="AlphaFoldDB" id="A0A3M7T1L5"/>
<dbReference type="OrthoDB" id="8058518at2759"/>
<dbReference type="Proteomes" id="UP000276133">
    <property type="component" value="Unassembled WGS sequence"/>
</dbReference>
<proteinExistence type="predicted"/>
<evidence type="ECO:0008006" key="3">
    <source>
        <dbReference type="Google" id="ProtNLM"/>
    </source>
</evidence>
<dbReference type="EMBL" id="REGN01000446">
    <property type="protein sequence ID" value="RNA41829.1"/>
    <property type="molecule type" value="Genomic_DNA"/>
</dbReference>
<name>A0A3M7T1L5_BRAPC</name>
<dbReference type="Gene3D" id="3.30.40.10">
    <property type="entry name" value="Zinc/RING finger domain, C3HC4 (zinc finger)"/>
    <property type="match status" value="1"/>
</dbReference>
<dbReference type="InterPro" id="IPR011011">
    <property type="entry name" value="Znf_FYVE_PHD"/>
</dbReference>
<protein>
    <recommendedName>
        <fullName evidence="3">PHD-type domain-containing protein</fullName>
    </recommendedName>
</protein>
<dbReference type="InterPro" id="IPR013083">
    <property type="entry name" value="Znf_RING/FYVE/PHD"/>
</dbReference>
<organism evidence="1 2">
    <name type="scientific">Brachionus plicatilis</name>
    <name type="common">Marine rotifer</name>
    <name type="synonym">Brachionus muelleri</name>
    <dbReference type="NCBI Taxonomy" id="10195"/>
    <lineage>
        <taxon>Eukaryota</taxon>
        <taxon>Metazoa</taxon>
        <taxon>Spiralia</taxon>
        <taxon>Gnathifera</taxon>
        <taxon>Rotifera</taxon>
        <taxon>Eurotatoria</taxon>
        <taxon>Monogononta</taxon>
        <taxon>Pseudotrocha</taxon>
        <taxon>Ploima</taxon>
        <taxon>Brachionidae</taxon>
        <taxon>Brachionus</taxon>
    </lineage>
</organism>
<keyword evidence="2" id="KW-1185">Reference proteome</keyword>